<dbReference type="EMBL" id="CP003155">
    <property type="protein sequence ID" value="AEV28149.1"/>
    <property type="molecule type" value="Genomic_DNA"/>
</dbReference>
<dbReference type="HOGENOM" id="CLU_1785653_0_0_12"/>
<organism evidence="1 2">
    <name type="scientific">Sphaerochaeta pleomorpha (strain ATCC BAA-1885 / DSM 22778 / Grapes)</name>
    <dbReference type="NCBI Taxonomy" id="158190"/>
    <lineage>
        <taxon>Bacteria</taxon>
        <taxon>Pseudomonadati</taxon>
        <taxon>Spirochaetota</taxon>
        <taxon>Spirochaetia</taxon>
        <taxon>Spirochaetales</taxon>
        <taxon>Sphaerochaetaceae</taxon>
        <taxon>Sphaerochaeta</taxon>
    </lineage>
</organism>
<dbReference type="RefSeq" id="WP_014268998.1">
    <property type="nucleotide sequence ID" value="NC_016633.1"/>
</dbReference>
<keyword evidence="2" id="KW-1185">Reference proteome</keyword>
<evidence type="ECO:0008006" key="3">
    <source>
        <dbReference type="Google" id="ProtNLM"/>
    </source>
</evidence>
<accession>G8QUX3</accession>
<proteinExistence type="predicted"/>
<name>G8QUX3_SPHPG</name>
<dbReference type="AlphaFoldDB" id="G8QUX3"/>
<dbReference type="OrthoDB" id="9800077at2"/>
<evidence type="ECO:0000313" key="1">
    <source>
        <dbReference type="EMBL" id="AEV28149.1"/>
    </source>
</evidence>
<sequence length="148" mass="17079">MMRRYHAAGILFWYIDENNDTWVLVGRRKTSPACEKWSIPIVCCTIIREKGHARVDYKNTAMTACKKQLGIVLQNDKNLTLLGVKKNLFETFHVFAYQLESAELPPLKNDFHMVMWSKSTEVPKPNTIFFHSLLNTFNKQQQTGSAAL</sequence>
<protein>
    <recommendedName>
        <fullName evidence="3">Nudix hydrolase domain-containing protein</fullName>
    </recommendedName>
</protein>
<dbReference type="KEGG" id="sgp:SpiGrapes_0289"/>
<evidence type="ECO:0000313" key="2">
    <source>
        <dbReference type="Proteomes" id="UP000005632"/>
    </source>
</evidence>
<dbReference type="Proteomes" id="UP000005632">
    <property type="component" value="Chromosome"/>
</dbReference>
<gene>
    <name evidence="1" type="ordered locus">SpiGrapes_0289</name>
</gene>
<reference evidence="1 2" key="1">
    <citation type="submission" date="2011-11" db="EMBL/GenBank/DDBJ databases">
        <title>Complete sequence of Spirochaeta sp. grapes.</title>
        <authorList>
            <consortium name="US DOE Joint Genome Institute"/>
            <person name="Lucas S."/>
            <person name="Han J."/>
            <person name="Lapidus A."/>
            <person name="Cheng J.-F."/>
            <person name="Goodwin L."/>
            <person name="Pitluck S."/>
            <person name="Peters L."/>
            <person name="Ovchinnikova G."/>
            <person name="Munk A.C."/>
            <person name="Detter J.C."/>
            <person name="Han C."/>
            <person name="Tapia R."/>
            <person name="Land M."/>
            <person name="Hauser L."/>
            <person name="Kyrpides N."/>
            <person name="Ivanova N."/>
            <person name="Pagani I."/>
            <person name="Ritalahtilisa K."/>
            <person name="Loeffler F."/>
            <person name="Woyke T."/>
        </authorList>
    </citation>
    <scope>NUCLEOTIDE SEQUENCE [LARGE SCALE GENOMIC DNA]</scope>
    <source>
        <strain evidence="2">ATCC BAA-1885 / DSM 22778 / Grapes</strain>
    </source>
</reference>